<keyword evidence="1" id="KW-1133">Transmembrane helix</keyword>
<gene>
    <name evidence="2" type="ORF">ACFP90_02300</name>
</gene>
<keyword evidence="3" id="KW-1185">Reference proteome</keyword>
<protein>
    <submittedName>
        <fullName evidence="2">Uncharacterized protein</fullName>
    </submittedName>
</protein>
<feature type="transmembrane region" description="Helical" evidence="1">
    <location>
        <begin position="34"/>
        <end position="54"/>
    </location>
</feature>
<sequence>MKPLPILLLTLLGLSAYGLLLTLAPDFGPRMPAWQRVACPVLLTVAVMSLLQVCRLVTRTKKELSA</sequence>
<dbReference type="RefSeq" id="WP_224604495.1">
    <property type="nucleotide sequence ID" value="NZ_JAIQXV010000001.1"/>
</dbReference>
<accession>A0ABW1ZG18</accession>
<evidence type="ECO:0000256" key="1">
    <source>
        <dbReference type="SAM" id="Phobius"/>
    </source>
</evidence>
<reference evidence="3" key="1">
    <citation type="journal article" date="2019" name="Int. J. Syst. Evol. Microbiol.">
        <title>The Global Catalogue of Microorganisms (GCM) 10K type strain sequencing project: providing services to taxonomists for standard genome sequencing and annotation.</title>
        <authorList>
            <consortium name="The Broad Institute Genomics Platform"/>
            <consortium name="The Broad Institute Genome Sequencing Center for Infectious Disease"/>
            <person name="Wu L."/>
            <person name="Ma J."/>
        </authorList>
    </citation>
    <scope>NUCLEOTIDE SEQUENCE [LARGE SCALE GENOMIC DNA]</scope>
    <source>
        <strain evidence="3">CCUG 63830</strain>
    </source>
</reference>
<proteinExistence type="predicted"/>
<organism evidence="2 3">
    <name type="scientific">Deinococcus multiflagellatus</name>
    <dbReference type="NCBI Taxonomy" id="1656887"/>
    <lineage>
        <taxon>Bacteria</taxon>
        <taxon>Thermotogati</taxon>
        <taxon>Deinococcota</taxon>
        <taxon>Deinococci</taxon>
        <taxon>Deinococcales</taxon>
        <taxon>Deinococcaceae</taxon>
        <taxon>Deinococcus</taxon>
    </lineage>
</organism>
<comment type="caution">
    <text evidence="2">The sequence shown here is derived from an EMBL/GenBank/DDBJ whole genome shotgun (WGS) entry which is preliminary data.</text>
</comment>
<dbReference type="Proteomes" id="UP001596317">
    <property type="component" value="Unassembled WGS sequence"/>
</dbReference>
<name>A0ABW1ZG18_9DEIO</name>
<evidence type="ECO:0000313" key="3">
    <source>
        <dbReference type="Proteomes" id="UP001596317"/>
    </source>
</evidence>
<keyword evidence="1" id="KW-0812">Transmembrane</keyword>
<keyword evidence="1" id="KW-0472">Membrane</keyword>
<evidence type="ECO:0000313" key="2">
    <source>
        <dbReference type="EMBL" id="MFC6659324.1"/>
    </source>
</evidence>
<dbReference type="EMBL" id="JBHSWB010000001">
    <property type="protein sequence ID" value="MFC6659324.1"/>
    <property type="molecule type" value="Genomic_DNA"/>
</dbReference>